<name>A0ABW1DLX9_9DEIO</name>
<dbReference type="SUPFAM" id="SSF109709">
    <property type="entry name" value="KorB DNA-binding domain-like"/>
    <property type="match status" value="1"/>
</dbReference>
<dbReference type="InterPro" id="IPR004437">
    <property type="entry name" value="ParB/RepB/Spo0J"/>
</dbReference>
<dbReference type="InterPro" id="IPR050336">
    <property type="entry name" value="Chromosome_partition/occlusion"/>
</dbReference>
<dbReference type="InterPro" id="IPR003115">
    <property type="entry name" value="ParB_N"/>
</dbReference>
<organism evidence="3 4">
    <name type="scientific">Deinococcus petrolearius</name>
    <dbReference type="NCBI Taxonomy" id="1751295"/>
    <lineage>
        <taxon>Bacteria</taxon>
        <taxon>Thermotogati</taxon>
        <taxon>Deinococcota</taxon>
        <taxon>Deinococci</taxon>
        <taxon>Deinococcales</taxon>
        <taxon>Deinococcaceae</taxon>
        <taxon>Deinococcus</taxon>
    </lineage>
</organism>
<dbReference type="SMART" id="SM00470">
    <property type="entry name" value="ParB"/>
    <property type="match status" value="1"/>
</dbReference>
<proteinExistence type="inferred from homology"/>
<dbReference type="SUPFAM" id="SSF110849">
    <property type="entry name" value="ParB/Sulfiredoxin"/>
    <property type="match status" value="1"/>
</dbReference>
<evidence type="ECO:0000313" key="3">
    <source>
        <dbReference type="EMBL" id="MFC5849319.1"/>
    </source>
</evidence>
<accession>A0ABW1DLX9</accession>
<dbReference type="Pfam" id="PF02195">
    <property type="entry name" value="ParB_N"/>
    <property type="match status" value="1"/>
</dbReference>
<feature type="domain" description="ParB-like N-terminal" evidence="2">
    <location>
        <begin position="10"/>
        <end position="98"/>
    </location>
</feature>
<comment type="caution">
    <text evidence="3">The sequence shown here is derived from an EMBL/GenBank/DDBJ whole genome shotgun (WGS) entry which is preliminary data.</text>
</comment>
<dbReference type="NCBIfam" id="TIGR00180">
    <property type="entry name" value="parB_part"/>
    <property type="match status" value="1"/>
</dbReference>
<evidence type="ECO:0000256" key="1">
    <source>
        <dbReference type="ARBA" id="ARBA00006295"/>
    </source>
</evidence>
<dbReference type="Proteomes" id="UP001595979">
    <property type="component" value="Unassembled WGS sequence"/>
</dbReference>
<dbReference type="EMBL" id="JBHSOH010000019">
    <property type="protein sequence ID" value="MFC5849319.1"/>
    <property type="molecule type" value="Genomic_DNA"/>
</dbReference>
<gene>
    <name evidence="3" type="ORF">ACFPQ6_13480</name>
</gene>
<dbReference type="PANTHER" id="PTHR33375">
    <property type="entry name" value="CHROMOSOME-PARTITIONING PROTEIN PARB-RELATED"/>
    <property type="match status" value="1"/>
</dbReference>
<dbReference type="InterPro" id="IPR036086">
    <property type="entry name" value="ParB/Sulfiredoxin_sf"/>
</dbReference>
<comment type="similarity">
    <text evidence="1">Belongs to the ParB family.</text>
</comment>
<dbReference type="Gene3D" id="1.10.10.2830">
    <property type="match status" value="1"/>
</dbReference>
<evidence type="ECO:0000259" key="2">
    <source>
        <dbReference type="SMART" id="SM00470"/>
    </source>
</evidence>
<protein>
    <submittedName>
        <fullName evidence="3">ParB/RepB/Spo0J family partition protein</fullName>
    </submittedName>
</protein>
<evidence type="ECO:0000313" key="4">
    <source>
        <dbReference type="Proteomes" id="UP001595979"/>
    </source>
</evidence>
<dbReference type="PANTHER" id="PTHR33375:SF1">
    <property type="entry name" value="CHROMOSOME-PARTITIONING PROTEIN PARB-RELATED"/>
    <property type="match status" value="1"/>
</dbReference>
<reference evidence="4" key="1">
    <citation type="journal article" date="2019" name="Int. J. Syst. Evol. Microbiol.">
        <title>The Global Catalogue of Microorganisms (GCM) 10K type strain sequencing project: providing services to taxonomists for standard genome sequencing and annotation.</title>
        <authorList>
            <consortium name="The Broad Institute Genomics Platform"/>
            <consortium name="The Broad Institute Genome Sequencing Center for Infectious Disease"/>
            <person name="Wu L."/>
            <person name="Ma J."/>
        </authorList>
    </citation>
    <scope>NUCLEOTIDE SEQUENCE [LARGE SCALE GENOMIC DNA]</scope>
    <source>
        <strain evidence="4">CGMCC 1.15053</strain>
    </source>
</reference>
<keyword evidence="4" id="KW-1185">Reference proteome</keyword>
<sequence>MTLKGHLFSAPLDTEIRHVRTALIIPPDITEVIPSIQQMGVLQSVLLKPSGQPEQPYEIVDGDRRVNSALRYHLDTIPAIITDGTRGQIAAASAILNAARSSNPLDEARSWKIALDEGQFGTVAELAKHVHIGVQTIKKRLKLLDLPEDILVHVGLSIAEGVAEKMANLPTEYQGDAIQAAIRQLDAGKKFTAADLKLSQTRRADDREDSIDALFDLSPVPLLQVTHDPVTELVSELQRLCQARNVPLEQVLDRLRPVPVPPVQAPIARPPLPPAPITPTRVNLGLRN</sequence>
<dbReference type="RefSeq" id="WP_014682863.1">
    <property type="nucleotide sequence ID" value="NZ_JBHSOH010000019.1"/>
</dbReference>
<dbReference type="Gene3D" id="3.90.1530.30">
    <property type="match status" value="1"/>
</dbReference>